<feature type="region of interest" description="Disordered" evidence="1">
    <location>
        <begin position="1"/>
        <end position="113"/>
    </location>
</feature>
<reference evidence="2 3" key="1">
    <citation type="submission" date="2019-09" db="EMBL/GenBank/DDBJ databases">
        <title>The hologenome of the rock-dwelling lichen Lasallia pustulata.</title>
        <authorList>
            <person name="Greshake Tzovaras B."/>
            <person name="Segers F."/>
            <person name="Bicker A."/>
            <person name="Dal Grande F."/>
            <person name="Otte J."/>
            <person name="Hankeln T."/>
            <person name="Schmitt I."/>
            <person name="Ebersberger I."/>
        </authorList>
    </citation>
    <scope>NUCLEOTIDE SEQUENCE [LARGE SCALE GENOMIC DNA]</scope>
    <source>
        <strain evidence="2">A1-1</strain>
    </source>
</reference>
<evidence type="ECO:0000256" key="1">
    <source>
        <dbReference type="SAM" id="MobiDB-lite"/>
    </source>
</evidence>
<dbReference type="Proteomes" id="UP000324767">
    <property type="component" value="Unassembled WGS sequence"/>
</dbReference>
<comment type="caution">
    <text evidence="2">The sequence shown here is derived from an EMBL/GenBank/DDBJ whole genome shotgun (WGS) entry which is preliminary data.</text>
</comment>
<proteinExistence type="predicted"/>
<dbReference type="AlphaFoldDB" id="A0A5M8PJV9"/>
<evidence type="ECO:0000313" key="3">
    <source>
        <dbReference type="Proteomes" id="UP000324767"/>
    </source>
</evidence>
<gene>
    <name evidence="2" type="ORF">FRX48_07480</name>
</gene>
<evidence type="ECO:0000313" key="2">
    <source>
        <dbReference type="EMBL" id="KAA6409136.1"/>
    </source>
</evidence>
<protein>
    <submittedName>
        <fullName evidence="2">Uncharacterized protein</fullName>
    </submittedName>
</protein>
<feature type="compositionally biased region" description="Basic and acidic residues" evidence="1">
    <location>
        <begin position="61"/>
        <end position="76"/>
    </location>
</feature>
<feature type="compositionally biased region" description="Basic and acidic residues" evidence="1">
    <location>
        <begin position="1"/>
        <end position="36"/>
    </location>
</feature>
<name>A0A5M8PJV9_9LECA</name>
<sequence>MLAEKERSKKDEDRKLEATAKKVEEHKARLHNKDIYGPDSDEYPDVKEDTAKGGLAGIVSNRKERSKDEDRNKDIESDNGEADTGKAGDGEAEKEKENGKERKRRKGSGGEER</sequence>
<organism evidence="2 3">
    <name type="scientific">Lasallia pustulata</name>
    <dbReference type="NCBI Taxonomy" id="136370"/>
    <lineage>
        <taxon>Eukaryota</taxon>
        <taxon>Fungi</taxon>
        <taxon>Dikarya</taxon>
        <taxon>Ascomycota</taxon>
        <taxon>Pezizomycotina</taxon>
        <taxon>Lecanoromycetes</taxon>
        <taxon>OSLEUM clade</taxon>
        <taxon>Umbilicariomycetidae</taxon>
        <taxon>Umbilicariales</taxon>
        <taxon>Umbilicariaceae</taxon>
        <taxon>Lasallia</taxon>
    </lineage>
</organism>
<dbReference type="EMBL" id="VXIT01000012">
    <property type="protein sequence ID" value="KAA6409136.1"/>
    <property type="molecule type" value="Genomic_DNA"/>
</dbReference>
<feature type="compositionally biased region" description="Basic and acidic residues" evidence="1">
    <location>
        <begin position="83"/>
        <end position="100"/>
    </location>
</feature>
<accession>A0A5M8PJV9</accession>